<keyword evidence="1" id="KW-1133">Transmembrane helix</keyword>
<feature type="transmembrane region" description="Helical" evidence="1">
    <location>
        <begin position="39"/>
        <end position="56"/>
    </location>
</feature>
<feature type="transmembrane region" description="Helical" evidence="1">
    <location>
        <begin position="14"/>
        <end position="33"/>
    </location>
</feature>
<evidence type="ECO:0000256" key="1">
    <source>
        <dbReference type="SAM" id="Phobius"/>
    </source>
</evidence>
<name>A0A2P6RSP6_ROSCH</name>
<dbReference type="AlphaFoldDB" id="A0A2P6RSP6"/>
<proteinExistence type="predicted"/>
<keyword evidence="3" id="KW-1185">Reference proteome</keyword>
<organism evidence="2 3">
    <name type="scientific">Rosa chinensis</name>
    <name type="common">China rose</name>
    <dbReference type="NCBI Taxonomy" id="74649"/>
    <lineage>
        <taxon>Eukaryota</taxon>
        <taxon>Viridiplantae</taxon>
        <taxon>Streptophyta</taxon>
        <taxon>Embryophyta</taxon>
        <taxon>Tracheophyta</taxon>
        <taxon>Spermatophyta</taxon>
        <taxon>Magnoliopsida</taxon>
        <taxon>eudicotyledons</taxon>
        <taxon>Gunneridae</taxon>
        <taxon>Pentapetalae</taxon>
        <taxon>rosids</taxon>
        <taxon>fabids</taxon>
        <taxon>Rosales</taxon>
        <taxon>Rosaceae</taxon>
        <taxon>Rosoideae</taxon>
        <taxon>Rosoideae incertae sedis</taxon>
        <taxon>Rosa</taxon>
    </lineage>
</organism>
<evidence type="ECO:0000313" key="3">
    <source>
        <dbReference type="Proteomes" id="UP000238479"/>
    </source>
</evidence>
<dbReference type="EMBL" id="PDCK01000040">
    <property type="protein sequence ID" value="PRQ49435.1"/>
    <property type="molecule type" value="Genomic_DNA"/>
</dbReference>
<protein>
    <submittedName>
        <fullName evidence="2">Uncharacterized protein</fullName>
    </submittedName>
</protein>
<sequence length="73" mass="8156">MSMCNFFFPTRKEIVILFLIFPIPAAFFIKLHISANNNLAFAGVAQFVAFGGSIIANKNKLLTFVIQFGTHFV</sequence>
<dbReference type="Proteomes" id="UP000238479">
    <property type="component" value="Chromosome 2"/>
</dbReference>
<keyword evidence="1" id="KW-0472">Membrane</keyword>
<keyword evidence="1" id="KW-0812">Transmembrane</keyword>
<accession>A0A2P6RSP6</accession>
<evidence type="ECO:0000313" key="2">
    <source>
        <dbReference type="EMBL" id="PRQ49435.1"/>
    </source>
</evidence>
<gene>
    <name evidence="2" type="ORF">RchiOBHm_Chr2g0121911</name>
</gene>
<dbReference type="Gramene" id="PRQ49435">
    <property type="protein sequence ID" value="PRQ49435"/>
    <property type="gene ID" value="RchiOBHm_Chr2g0121911"/>
</dbReference>
<comment type="caution">
    <text evidence="2">The sequence shown here is derived from an EMBL/GenBank/DDBJ whole genome shotgun (WGS) entry which is preliminary data.</text>
</comment>
<reference evidence="2 3" key="1">
    <citation type="journal article" date="2018" name="Nat. Genet.">
        <title>The Rosa genome provides new insights in the design of modern roses.</title>
        <authorList>
            <person name="Bendahmane M."/>
        </authorList>
    </citation>
    <scope>NUCLEOTIDE SEQUENCE [LARGE SCALE GENOMIC DNA]</scope>
    <source>
        <strain evidence="3">cv. Old Blush</strain>
    </source>
</reference>